<comment type="caution">
    <text evidence="7">The sequence shown here is derived from an EMBL/GenBank/DDBJ whole genome shotgun (WGS) entry which is preliminary data.</text>
</comment>
<evidence type="ECO:0000256" key="2">
    <source>
        <dbReference type="ARBA" id="ARBA00022723"/>
    </source>
</evidence>
<feature type="domain" description="2Fe-2S ferredoxin-type" evidence="5">
    <location>
        <begin position="8"/>
        <end position="89"/>
    </location>
</feature>
<dbReference type="PROSITE" id="PS00198">
    <property type="entry name" value="4FE4S_FER_1"/>
    <property type="match status" value="1"/>
</dbReference>
<proteinExistence type="predicted"/>
<dbReference type="InterPro" id="IPR017900">
    <property type="entry name" value="4Fe4S_Fe_S_CS"/>
</dbReference>
<evidence type="ECO:0000313" key="7">
    <source>
        <dbReference type="EMBL" id="ROQ90744.1"/>
    </source>
</evidence>
<evidence type="ECO:0000313" key="8">
    <source>
        <dbReference type="Proteomes" id="UP000276223"/>
    </source>
</evidence>
<name>A0A3N1UHL1_9BACT</name>
<keyword evidence="4" id="KW-0411">Iron-sulfur</keyword>
<dbReference type="PROSITE" id="PS51085">
    <property type="entry name" value="2FE2S_FER_2"/>
    <property type="match status" value="1"/>
</dbReference>
<dbReference type="Proteomes" id="UP000276223">
    <property type="component" value="Unassembled WGS sequence"/>
</dbReference>
<dbReference type="InterPro" id="IPR017896">
    <property type="entry name" value="4Fe4S_Fe-S-bd"/>
</dbReference>
<dbReference type="Gene3D" id="3.10.20.740">
    <property type="match status" value="1"/>
</dbReference>
<dbReference type="RefSeq" id="WP_211334902.1">
    <property type="nucleotide sequence ID" value="NZ_RJVA01000014.1"/>
</dbReference>
<dbReference type="CDD" id="cd00207">
    <property type="entry name" value="fer2"/>
    <property type="match status" value="1"/>
</dbReference>
<organism evidence="7 8">
    <name type="scientific">Desulfosoma caldarium</name>
    <dbReference type="NCBI Taxonomy" id="610254"/>
    <lineage>
        <taxon>Bacteria</taxon>
        <taxon>Pseudomonadati</taxon>
        <taxon>Thermodesulfobacteriota</taxon>
        <taxon>Syntrophobacteria</taxon>
        <taxon>Syntrophobacterales</taxon>
        <taxon>Syntrophobacteraceae</taxon>
        <taxon>Desulfosoma</taxon>
    </lineage>
</organism>
<keyword evidence="2" id="KW-0479">Metal-binding</keyword>
<evidence type="ECO:0000259" key="6">
    <source>
        <dbReference type="PROSITE" id="PS51379"/>
    </source>
</evidence>
<keyword evidence="8" id="KW-1185">Reference proteome</keyword>
<evidence type="ECO:0000259" key="5">
    <source>
        <dbReference type="PROSITE" id="PS51085"/>
    </source>
</evidence>
<gene>
    <name evidence="7" type="ORF">EDC27_2634</name>
</gene>
<dbReference type="Pfam" id="PF00037">
    <property type="entry name" value="Fer4"/>
    <property type="match status" value="1"/>
</dbReference>
<dbReference type="InterPro" id="IPR050157">
    <property type="entry name" value="PSI_iron-sulfur_center"/>
</dbReference>
<reference evidence="7 8" key="1">
    <citation type="submission" date="2018-11" db="EMBL/GenBank/DDBJ databases">
        <title>Genomic Encyclopedia of Type Strains, Phase IV (KMG-IV): sequencing the most valuable type-strain genomes for metagenomic binning, comparative biology and taxonomic classification.</title>
        <authorList>
            <person name="Goeker M."/>
        </authorList>
    </citation>
    <scope>NUCLEOTIDE SEQUENCE [LARGE SCALE GENOMIC DNA]</scope>
    <source>
        <strain evidence="7 8">DSM 22027</strain>
    </source>
</reference>
<dbReference type="InterPro" id="IPR001041">
    <property type="entry name" value="2Fe-2S_ferredoxin-type"/>
</dbReference>
<feature type="domain" description="4Fe-4S ferredoxin-type" evidence="6">
    <location>
        <begin position="155"/>
        <end position="186"/>
    </location>
</feature>
<dbReference type="GO" id="GO:0046872">
    <property type="term" value="F:metal ion binding"/>
    <property type="evidence" value="ECO:0007669"/>
    <property type="project" value="UniProtKB-KW"/>
</dbReference>
<accession>A0A3N1UHL1</accession>
<protein>
    <submittedName>
        <fullName evidence="7">4Fe-4S binding protein</fullName>
    </submittedName>
</protein>
<keyword evidence="1" id="KW-0004">4Fe-4S</keyword>
<evidence type="ECO:0000256" key="4">
    <source>
        <dbReference type="ARBA" id="ARBA00023014"/>
    </source>
</evidence>
<dbReference type="PANTHER" id="PTHR24960:SF79">
    <property type="entry name" value="PHOTOSYSTEM I IRON-SULFUR CENTER"/>
    <property type="match status" value="1"/>
</dbReference>
<dbReference type="InterPro" id="IPR036010">
    <property type="entry name" value="2Fe-2S_ferredoxin-like_sf"/>
</dbReference>
<dbReference type="EMBL" id="RJVA01000014">
    <property type="protein sequence ID" value="ROQ90744.1"/>
    <property type="molecule type" value="Genomic_DNA"/>
</dbReference>
<dbReference type="SUPFAM" id="SSF54292">
    <property type="entry name" value="2Fe-2S ferredoxin-like"/>
    <property type="match status" value="1"/>
</dbReference>
<evidence type="ECO:0000256" key="3">
    <source>
        <dbReference type="ARBA" id="ARBA00023004"/>
    </source>
</evidence>
<sequence length="260" mass="28758">MTERKVPSMVTITIDGQDYQAEEGQTVLQVMRRHGIVVPTLCFHPALKPSGSCRLCAVEVVGKSARSLAMLSCVMPVKEGLRIKTNGEVVDAARTKAFRNLVQMAPQSQRIRDLARQYGVDLGPPPDGCVRCRLCIRVCKEIIGSGALRMEKREGISFVVPVEGACIGCGTCANICPTGAITVRDSENTRTVCIRDEVIGIHAMERCQACGRPFATRKFVEYAEQHAQPHPELKEHHRYCPTCAKMLADRVKLALRQKQR</sequence>
<keyword evidence="3" id="KW-0408">Iron</keyword>
<evidence type="ECO:0000256" key="1">
    <source>
        <dbReference type="ARBA" id="ARBA00022485"/>
    </source>
</evidence>
<dbReference type="SUPFAM" id="SSF54862">
    <property type="entry name" value="4Fe-4S ferredoxins"/>
    <property type="match status" value="1"/>
</dbReference>
<dbReference type="Pfam" id="PF13510">
    <property type="entry name" value="Fer2_4"/>
    <property type="match status" value="1"/>
</dbReference>
<dbReference type="PROSITE" id="PS51379">
    <property type="entry name" value="4FE4S_FER_2"/>
    <property type="match status" value="1"/>
</dbReference>
<dbReference type="AlphaFoldDB" id="A0A3N1UHL1"/>
<dbReference type="Gene3D" id="3.30.70.20">
    <property type="match status" value="1"/>
</dbReference>
<dbReference type="PANTHER" id="PTHR24960">
    <property type="entry name" value="PHOTOSYSTEM I IRON-SULFUR CENTER-RELATED"/>
    <property type="match status" value="1"/>
</dbReference>
<dbReference type="GO" id="GO:0051539">
    <property type="term" value="F:4 iron, 4 sulfur cluster binding"/>
    <property type="evidence" value="ECO:0007669"/>
    <property type="project" value="UniProtKB-KW"/>
</dbReference>